<reference evidence="2" key="1">
    <citation type="submission" date="2022-07" db="EMBL/GenBank/DDBJ databases">
        <title>Taxonomy of Aspergillus series Nigri: significant species reduction supported by multi-species coalescent approaches.</title>
        <authorList>
            <person name="Bian C."/>
            <person name="Kusuya Y."/>
            <person name="Sklenar F."/>
            <person name="D'hooge E."/>
            <person name="Yaguchi T."/>
            <person name="Takahashi H."/>
            <person name="Hubka V."/>
        </authorList>
    </citation>
    <scope>NUCLEOTIDE SEQUENCE</scope>
    <source>
        <strain evidence="2">IFM 63604</strain>
    </source>
</reference>
<proteinExistence type="predicted"/>
<evidence type="ECO:0000313" key="2">
    <source>
        <dbReference type="EMBL" id="GLA46411.1"/>
    </source>
</evidence>
<dbReference type="EMBL" id="BRPB01000007">
    <property type="protein sequence ID" value="GLA46411.1"/>
    <property type="molecule type" value="Genomic_DNA"/>
</dbReference>
<organism evidence="2 3">
    <name type="scientific">Aspergillus niger</name>
    <dbReference type="NCBI Taxonomy" id="5061"/>
    <lineage>
        <taxon>Eukaryota</taxon>
        <taxon>Fungi</taxon>
        <taxon>Dikarya</taxon>
        <taxon>Ascomycota</taxon>
        <taxon>Pezizomycotina</taxon>
        <taxon>Eurotiomycetes</taxon>
        <taxon>Eurotiomycetidae</taxon>
        <taxon>Eurotiales</taxon>
        <taxon>Aspergillaceae</taxon>
        <taxon>Aspergillus</taxon>
        <taxon>Aspergillus subgen. Circumdati</taxon>
    </lineage>
</organism>
<gene>
    <name evidence="2" type="ORF">AnigIFM63604_009884</name>
</gene>
<feature type="region of interest" description="Disordered" evidence="1">
    <location>
        <begin position="1"/>
        <end position="45"/>
    </location>
</feature>
<protein>
    <submittedName>
        <fullName evidence="2">Uncharacterized protein</fullName>
    </submittedName>
</protein>
<dbReference type="Proteomes" id="UP001144191">
    <property type="component" value="Unassembled WGS sequence"/>
</dbReference>
<feature type="compositionally biased region" description="Basic and acidic residues" evidence="1">
    <location>
        <begin position="23"/>
        <end position="37"/>
    </location>
</feature>
<accession>A0A9W5ZWZ1</accession>
<comment type="caution">
    <text evidence="2">The sequence shown here is derived from an EMBL/GenBank/DDBJ whole genome shotgun (WGS) entry which is preliminary data.</text>
</comment>
<evidence type="ECO:0000313" key="3">
    <source>
        <dbReference type="Proteomes" id="UP001144191"/>
    </source>
</evidence>
<dbReference type="AlphaFoldDB" id="A0A9W5ZWZ1"/>
<name>A0A9W5ZWZ1_ASPNG</name>
<sequence>MPSEVAESGQKRKCQETANTAQDTKRMKQGATEEKIEHPRKHRVGSGTAKALLQQLLDSANVRARLSTRARVYTLWHWFEDLMMDVSELDPATQAKGNETDPKKADELLLRYCHMCKMLGVALTETALEFRARVKDGEKVCKWSRLSEYRERETLLYLEDVWGPEPRYLAEKGPKRYLRLWRDLARKEQDWNVVANWLNRSIMDRMIRRFLNVHFDFDVLGCDILKALNMKGPVEPVSQQKLELTDANLGRNGMLCWKRMDRHAETELIIYLENIITE</sequence>
<evidence type="ECO:0000256" key="1">
    <source>
        <dbReference type="SAM" id="MobiDB-lite"/>
    </source>
</evidence>